<keyword evidence="1" id="KW-0812">Transmembrane</keyword>
<dbReference type="SUPFAM" id="SSF103473">
    <property type="entry name" value="MFS general substrate transporter"/>
    <property type="match status" value="1"/>
</dbReference>
<keyword evidence="1" id="KW-0472">Membrane</keyword>
<accession>A0AAV2SQE9</accession>
<gene>
    <name evidence="2" type="ORF">MNOR_LOCUS39477</name>
</gene>
<dbReference type="EMBL" id="CAXKWB010103227">
    <property type="protein sequence ID" value="CAL4226747.1"/>
    <property type="molecule type" value="Genomic_DNA"/>
</dbReference>
<sequence length="117" mass="12393">HSDRAVAYGVVETLALLLLGLAIARLPVRRVFLTLMFALSCAILLTPLLDRLHVSSCGGEVFFSCLGHFVVVLVVVWLAVSTVRMSPTHSRGTLIGLTFAASTLGSGLAQLDLEGAM</sequence>
<feature type="non-terminal residue" evidence="2">
    <location>
        <position position="117"/>
    </location>
</feature>
<dbReference type="InterPro" id="IPR036259">
    <property type="entry name" value="MFS_trans_sf"/>
</dbReference>
<feature type="transmembrane region" description="Helical" evidence="1">
    <location>
        <begin position="61"/>
        <end position="80"/>
    </location>
</feature>
<keyword evidence="1" id="KW-1133">Transmembrane helix</keyword>
<comment type="caution">
    <text evidence="2">The sequence shown here is derived from an EMBL/GenBank/DDBJ whole genome shotgun (WGS) entry which is preliminary data.</text>
</comment>
<dbReference type="Proteomes" id="UP001497623">
    <property type="component" value="Unassembled WGS sequence"/>
</dbReference>
<feature type="transmembrane region" description="Helical" evidence="1">
    <location>
        <begin position="6"/>
        <end position="24"/>
    </location>
</feature>
<proteinExistence type="predicted"/>
<evidence type="ECO:0000256" key="1">
    <source>
        <dbReference type="SAM" id="Phobius"/>
    </source>
</evidence>
<name>A0AAV2SQE9_MEGNR</name>
<evidence type="ECO:0000313" key="3">
    <source>
        <dbReference type="Proteomes" id="UP001497623"/>
    </source>
</evidence>
<keyword evidence="3" id="KW-1185">Reference proteome</keyword>
<organism evidence="2 3">
    <name type="scientific">Meganyctiphanes norvegica</name>
    <name type="common">Northern krill</name>
    <name type="synonym">Thysanopoda norvegica</name>
    <dbReference type="NCBI Taxonomy" id="48144"/>
    <lineage>
        <taxon>Eukaryota</taxon>
        <taxon>Metazoa</taxon>
        <taxon>Ecdysozoa</taxon>
        <taxon>Arthropoda</taxon>
        <taxon>Crustacea</taxon>
        <taxon>Multicrustacea</taxon>
        <taxon>Malacostraca</taxon>
        <taxon>Eumalacostraca</taxon>
        <taxon>Eucarida</taxon>
        <taxon>Euphausiacea</taxon>
        <taxon>Euphausiidae</taxon>
        <taxon>Meganyctiphanes</taxon>
    </lineage>
</organism>
<protein>
    <submittedName>
        <fullName evidence="2">Uncharacterized protein</fullName>
    </submittedName>
</protein>
<dbReference type="AlphaFoldDB" id="A0AAV2SQE9"/>
<evidence type="ECO:0000313" key="2">
    <source>
        <dbReference type="EMBL" id="CAL4226747.1"/>
    </source>
</evidence>
<reference evidence="2 3" key="1">
    <citation type="submission" date="2024-05" db="EMBL/GenBank/DDBJ databases">
        <authorList>
            <person name="Wallberg A."/>
        </authorList>
    </citation>
    <scope>NUCLEOTIDE SEQUENCE [LARGE SCALE GENOMIC DNA]</scope>
</reference>
<feature type="non-terminal residue" evidence="2">
    <location>
        <position position="1"/>
    </location>
</feature>
<feature type="transmembrane region" description="Helical" evidence="1">
    <location>
        <begin position="31"/>
        <end position="49"/>
    </location>
</feature>